<evidence type="ECO:0000313" key="2">
    <source>
        <dbReference type="EMBL" id="XDU62027.1"/>
    </source>
</evidence>
<protein>
    <submittedName>
        <fullName evidence="2">DUF3298 domain-containing protein</fullName>
    </submittedName>
</protein>
<dbReference type="KEGG" id="lala:AB8B28_10330"/>
<dbReference type="AlphaFoldDB" id="A0AB39V416"/>
<dbReference type="RefSeq" id="WP_369715656.1">
    <property type="nucleotide sequence ID" value="NZ_CP165647.1"/>
</dbReference>
<gene>
    <name evidence="2" type="ORF">AB8B28_10330</name>
</gene>
<feature type="chain" id="PRO_5044192733" evidence="1">
    <location>
        <begin position="20"/>
        <end position="214"/>
    </location>
</feature>
<organism evidence="2">
    <name type="scientific">Leptotrichia alba</name>
    <dbReference type="NCBI Taxonomy" id="3239304"/>
    <lineage>
        <taxon>Bacteria</taxon>
        <taxon>Fusobacteriati</taxon>
        <taxon>Fusobacteriota</taxon>
        <taxon>Fusobacteriia</taxon>
        <taxon>Fusobacteriales</taxon>
        <taxon>Leptotrichiaceae</taxon>
        <taxon>Leptotrichia</taxon>
    </lineage>
</organism>
<accession>A0AB39V416</accession>
<dbReference type="Gene3D" id="3.90.640.20">
    <property type="entry name" value="Heat-shock cognate protein, ATPase"/>
    <property type="match status" value="1"/>
</dbReference>
<reference evidence="2" key="1">
    <citation type="submission" date="2024-07" db="EMBL/GenBank/DDBJ databases">
        <authorList>
            <person name="Li X.-J."/>
            <person name="Wang X."/>
        </authorList>
    </citation>
    <scope>NUCLEOTIDE SEQUENCE</scope>
    <source>
        <strain evidence="2">HSP-536</strain>
    </source>
</reference>
<proteinExistence type="predicted"/>
<dbReference type="InterPro" id="IPR037126">
    <property type="entry name" value="PdaC/RsiV-like_sf"/>
</dbReference>
<evidence type="ECO:0000256" key="1">
    <source>
        <dbReference type="SAM" id="SignalP"/>
    </source>
</evidence>
<name>A0AB39V416_9FUSO</name>
<keyword evidence="1" id="KW-0732">Signal</keyword>
<sequence>MKKLTLFFMTLIVFNLSFAAGTTTFTFDEEIVAVTTVKSTQRIKALGNSRISYPMFINNKNPNVIKNMNKNMEKFISGYKSTKSKSYIVSSEIKANNNLYVSVLFTIEEKNAKTGEKTKLYDGITFNVKDGKALKLKDLFISDYSDSLSLSIENRFKQFGLFQSDEFNPISKNQSFYMENDAVVLIYNKGEATDFADGEAFIPLMLNDLTDILR</sequence>
<feature type="signal peptide" evidence="1">
    <location>
        <begin position="1"/>
        <end position="19"/>
    </location>
</feature>
<dbReference type="EMBL" id="CP165647">
    <property type="protein sequence ID" value="XDU62027.1"/>
    <property type="molecule type" value="Genomic_DNA"/>
</dbReference>